<feature type="transmembrane region" description="Helical" evidence="1">
    <location>
        <begin position="121"/>
        <end position="143"/>
    </location>
</feature>
<feature type="transmembrane region" description="Helical" evidence="1">
    <location>
        <begin position="609"/>
        <end position="636"/>
    </location>
</feature>
<dbReference type="Gene3D" id="3.40.50.150">
    <property type="entry name" value="Vaccinia Virus protein VP39"/>
    <property type="match status" value="1"/>
</dbReference>
<dbReference type="CDD" id="cd02440">
    <property type="entry name" value="AdoMet_MTases"/>
    <property type="match status" value="1"/>
</dbReference>
<dbReference type="AlphaFoldDB" id="A0A938BPR9"/>
<feature type="transmembrane region" description="Helical" evidence="1">
    <location>
        <begin position="205"/>
        <end position="224"/>
    </location>
</feature>
<keyword evidence="1" id="KW-0812">Transmembrane</keyword>
<proteinExistence type="predicted"/>
<evidence type="ECO:0000313" key="2">
    <source>
        <dbReference type="EMBL" id="MBM3331436.1"/>
    </source>
</evidence>
<sequence length="769" mass="80606">MFAVQSRESGIESREWAVSGRRSALLLVAVGCLGIAGQLVLLRELMAAYGGNEFSVGVTVAAWVLCEALGARLYGLRSSFIAHYSSLITLSLLTSLAAVPAAILVRPLLGVLPGETLSIPLLLLATFLVVLLPAATHGALFVAAAARRTQGIGSAYVWEGIGTALGGLACFLLLNRLSSLAVVALSALPLIAAAGIGPGRTRTKWATWILGLGVLASLVCALPIERWAWSRAWRGQHVASVANSPYGKTIRMERSGQHLILYDGLPTLAIPPTQSERIEELALLPVLCHPAACRVLVLGHDLAIPAALSRFRPDIEVVAIQLDPVLARTSLAALSSDSSLPPPRFSLVISDPVMFLRTRPAAFDCIILTDAAPGSLGSSRLFAAEFYRLCRERLAPGGILAIPGPGNPVSLSLDAGRILSTRQRTLLAAFEHAQPMAADFPLLLASDRALNVAAEALVSRLATLSEPPKLLDPGYVASLLDPFRQRTFAAALHPAAGGIDSAFDVRRSAFGVSTTAFPRELFLNMVRENRLVSPAFGALYARLGSSDIVHRSSYIVLLLSLVMLVAGLAGARVRGRPFRRGFAILTSGYSGAAVSALLIFAWQVRFDSVYSGVALLVVAFMLGTVLGGFLGTHSALRVHHPALITPRFLISDLLLGACAAAVLGLIRAGPAWVFLLTNCLAGACLGFQFAVAGFIAPRSSPVASAPEHVARRAGVITALDLVGGGIGGILTALVLAPVFGIHLAALAAGAVKLTSALTQSLPARPDRQT</sequence>
<reference evidence="2" key="1">
    <citation type="submission" date="2019-03" db="EMBL/GenBank/DDBJ databases">
        <title>Lake Tanganyika Metagenome-Assembled Genomes (MAGs).</title>
        <authorList>
            <person name="Tran P."/>
        </authorList>
    </citation>
    <scope>NUCLEOTIDE SEQUENCE</scope>
    <source>
        <strain evidence="2">K_DeepCast_150m_m2_040</strain>
    </source>
</reference>
<dbReference type="InterPro" id="IPR001045">
    <property type="entry name" value="Spermi_synthase"/>
</dbReference>
<feature type="transmembrane region" description="Helical" evidence="1">
    <location>
        <begin position="87"/>
        <end position="109"/>
    </location>
</feature>
<feature type="transmembrane region" description="Helical" evidence="1">
    <location>
        <begin position="54"/>
        <end position="75"/>
    </location>
</feature>
<keyword evidence="1" id="KW-1133">Transmembrane helix</keyword>
<name>A0A938BPR9_UNCW3</name>
<dbReference type="EMBL" id="VGIR01000029">
    <property type="protein sequence ID" value="MBM3331436.1"/>
    <property type="molecule type" value="Genomic_DNA"/>
</dbReference>
<gene>
    <name evidence="2" type="ORF">FJY68_06230</name>
</gene>
<accession>A0A938BPR9</accession>
<dbReference type="Pfam" id="PF01564">
    <property type="entry name" value="Spermine_synth"/>
    <property type="match status" value="1"/>
</dbReference>
<feature type="transmembrane region" description="Helical" evidence="1">
    <location>
        <begin position="582"/>
        <end position="603"/>
    </location>
</feature>
<feature type="transmembrane region" description="Helical" evidence="1">
    <location>
        <begin position="24"/>
        <end position="42"/>
    </location>
</feature>
<comment type="caution">
    <text evidence="2">The sequence shown here is derived from an EMBL/GenBank/DDBJ whole genome shotgun (WGS) entry which is preliminary data.</text>
</comment>
<feature type="transmembrane region" description="Helical" evidence="1">
    <location>
        <begin position="155"/>
        <end position="174"/>
    </location>
</feature>
<protein>
    <recommendedName>
        <fullName evidence="4">PABS domain-containing protein</fullName>
    </recommendedName>
</protein>
<dbReference type="GO" id="GO:0004766">
    <property type="term" value="F:spermidine synthase activity"/>
    <property type="evidence" value="ECO:0007669"/>
    <property type="project" value="TreeGrafter"/>
</dbReference>
<dbReference type="GO" id="GO:0008295">
    <property type="term" value="P:spermidine biosynthetic process"/>
    <property type="evidence" value="ECO:0007669"/>
    <property type="project" value="TreeGrafter"/>
</dbReference>
<dbReference type="InterPro" id="IPR029063">
    <property type="entry name" value="SAM-dependent_MTases_sf"/>
</dbReference>
<evidence type="ECO:0000313" key="3">
    <source>
        <dbReference type="Proteomes" id="UP000779900"/>
    </source>
</evidence>
<dbReference type="PANTHER" id="PTHR11558:SF11">
    <property type="entry name" value="SPERMIDINE SYNTHASE"/>
    <property type="match status" value="1"/>
</dbReference>
<organism evidence="2 3">
    <name type="scientific">candidate division WOR-3 bacterium</name>
    <dbReference type="NCBI Taxonomy" id="2052148"/>
    <lineage>
        <taxon>Bacteria</taxon>
        <taxon>Bacteria division WOR-3</taxon>
    </lineage>
</organism>
<feature type="transmembrane region" description="Helical" evidence="1">
    <location>
        <begin position="672"/>
        <end position="695"/>
    </location>
</feature>
<dbReference type="Proteomes" id="UP000779900">
    <property type="component" value="Unassembled WGS sequence"/>
</dbReference>
<dbReference type="PANTHER" id="PTHR11558">
    <property type="entry name" value="SPERMIDINE/SPERMINE SYNTHASE"/>
    <property type="match status" value="1"/>
</dbReference>
<evidence type="ECO:0008006" key="4">
    <source>
        <dbReference type="Google" id="ProtNLM"/>
    </source>
</evidence>
<dbReference type="GO" id="GO:0005829">
    <property type="term" value="C:cytosol"/>
    <property type="evidence" value="ECO:0007669"/>
    <property type="project" value="TreeGrafter"/>
</dbReference>
<keyword evidence="1" id="KW-0472">Membrane</keyword>
<feature type="transmembrane region" description="Helical" evidence="1">
    <location>
        <begin position="648"/>
        <end position="666"/>
    </location>
</feature>
<dbReference type="SUPFAM" id="SSF53335">
    <property type="entry name" value="S-adenosyl-L-methionine-dependent methyltransferases"/>
    <property type="match status" value="1"/>
</dbReference>
<feature type="transmembrane region" description="Helical" evidence="1">
    <location>
        <begin position="552"/>
        <end position="570"/>
    </location>
</feature>
<evidence type="ECO:0000256" key="1">
    <source>
        <dbReference type="SAM" id="Phobius"/>
    </source>
</evidence>